<evidence type="ECO:0000313" key="1">
    <source>
        <dbReference type="EMBL" id="MDY8109998.1"/>
    </source>
</evidence>
<comment type="caution">
    <text evidence="1">The sequence shown here is derived from an EMBL/GenBank/DDBJ whole genome shotgun (WGS) entry which is preliminary data.</text>
</comment>
<dbReference type="Proteomes" id="UP001294412">
    <property type="component" value="Unassembled WGS sequence"/>
</dbReference>
<organism evidence="1 2">
    <name type="scientific">Fulvimarina uroteuthidis</name>
    <dbReference type="NCBI Taxonomy" id="3098149"/>
    <lineage>
        <taxon>Bacteria</taxon>
        <taxon>Pseudomonadati</taxon>
        <taxon>Pseudomonadota</taxon>
        <taxon>Alphaproteobacteria</taxon>
        <taxon>Hyphomicrobiales</taxon>
        <taxon>Aurantimonadaceae</taxon>
        <taxon>Fulvimarina</taxon>
    </lineage>
</organism>
<gene>
    <name evidence="1" type="ORF">U0C82_12695</name>
</gene>
<evidence type="ECO:0000313" key="2">
    <source>
        <dbReference type="Proteomes" id="UP001294412"/>
    </source>
</evidence>
<dbReference type="EMBL" id="JAXLPB010000004">
    <property type="protein sequence ID" value="MDY8109998.1"/>
    <property type="molecule type" value="Genomic_DNA"/>
</dbReference>
<sequence length="137" mass="15404">MRRTDLHEIAEGKIADAQLLLAHRRYANAYYLAGYAVEIGLKACASRQIVGETIPDRSFLKTIFTHDFSQLVRLAGLKAELDRAGLATSRFLENWAIASEWRPESRYETIDASSASMLVNAVAENDSGVLPWIRAYW</sequence>
<dbReference type="Gene3D" id="1.20.120.330">
    <property type="entry name" value="Nucleotidyltransferases domain 2"/>
    <property type="match status" value="1"/>
</dbReference>
<dbReference type="SUPFAM" id="SSF81593">
    <property type="entry name" value="Nucleotidyltransferase substrate binding subunit/domain"/>
    <property type="match status" value="1"/>
</dbReference>
<dbReference type="RefSeq" id="WP_322187528.1">
    <property type="nucleotide sequence ID" value="NZ_JAXLPB010000004.1"/>
</dbReference>
<reference evidence="1 2" key="1">
    <citation type="submission" date="2023-12" db="EMBL/GenBank/DDBJ databases">
        <title>Description of Novel Strain Fulvimarina sp. 2208YS6-2-32 isolated from Uroteuthis (Photololigo) edulis.</title>
        <authorList>
            <person name="Park J.-S."/>
        </authorList>
    </citation>
    <scope>NUCLEOTIDE SEQUENCE [LARGE SCALE GENOMIC DNA]</scope>
    <source>
        <strain evidence="1 2">2208YS6-2-32</strain>
    </source>
</reference>
<evidence type="ECO:0008006" key="3">
    <source>
        <dbReference type="Google" id="ProtNLM"/>
    </source>
</evidence>
<name>A0ABU5I4Y6_9HYPH</name>
<keyword evidence="2" id="KW-1185">Reference proteome</keyword>
<protein>
    <recommendedName>
        <fullName evidence="3">HEPN domain-containing protein</fullName>
    </recommendedName>
</protein>
<accession>A0ABU5I4Y6</accession>
<proteinExistence type="predicted"/>